<evidence type="ECO:0000313" key="8">
    <source>
        <dbReference type="EMBL" id="MDV7132546.1"/>
    </source>
</evidence>
<feature type="transmembrane region" description="Helical" evidence="6">
    <location>
        <begin position="76"/>
        <end position="96"/>
    </location>
</feature>
<feature type="transmembrane region" description="Helical" evidence="6">
    <location>
        <begin position="244"/>
        <end position="263"/>
    </location>
</feature>
<dbReference type="EMBL" id="JAWLUM010000001">
    <property type="protein sequence ID" value="MDV7132546.1"/>
    <property type="molecule type" value="Genomic_DNA"/>
</dbReference>
<evidence type="ECO:0000256" key="1">
    <source>
        <dbReference type="ARBA" id="ARBA00004141"/>
    </source>
</evidence>
<gene>
    <name evidence="8" type="ORF">R4198_02490</name>
</gene>
<feature type="transmembrane region" description="Helical" evidence="6">
    <location>
        <begin position="132"/>
        <end position="151"/>
    </location>
</feature>
<dbReference type="RefSeq" id="WP_317711993.1">
    <property type="nucleotide sequence ID" value="NZ_JAWLUM010000001.1"/>
</dbReference>
<feature type="compositionally biased region" description="Basic residues" evidence="5">
    <location>
        <begin position="8"/>
        <end position="20"/>
    </location>
</feature>
<feature type="transmembrane region" description="Helical" evidence="6">
    <location>
        <begin position="199"/>
        <end position="215"/>
    </location>
</feature>
<feature type="transmembrane region" description="Helical" evidence="6">
    <location>
        <begin position="46"/>
        <end position="69"/>
    </location>
</feature>
<accession>A0ABU4EP63</accession>
<comment type="subcellular location">
    <subcellularLocation>
        <location evidence="1">Membrane</location>
        <topology evidence="1">Multi-pass membrane protein</topology>
    </subcellularLocation>
</comment>
<dbReference type="InterPro" id="IPR051533">
    <property type="entry name" value="WaaL-like"/>
</dbReference>
<evidence type="ECO:0000256" key="4">
    <source>
        <dbReference type="ARBA" id="ARBA00023136"/>
    </source>
</evidence>
<keyword evidence="8" id="KW-0436">Ligase</keyword>
<keyword evidence="4 6" id="KW-0472">Membrane</keyword>
<feature type="transmembrane region" description="Helical" evidence="6">
    <location>
        <begin position="102"/>
        <end position="120"/>
    </location>
</feature>
<feature type="transmembrane region" description="Helical" evidence="6">
    <location>
        <begin position="171"/>
        <end position="192"/>
    </location>
</feature>
<evidence type="ECO:0000256" key="5">
    <source>
        <dbReference type="SAM" id="MobiDB-lite"/>
    </source>
</evidence>
<dbReference type="Proteomes" id="UP001185792">
    <property type="component" value="Unassembled WGS sequence"/>
</dbReference>
<dbReference type="InterPro" id="IPR007016">
    <property type="entry name" value="O-antigen_ligase-rel_domated"/>
</dbReference>
<sequence length="412" mass="44044">MVTTTRARNNRRQPQSKRRYGPTSVNEWIWIVIALGVPVYRSLPDSIAQLWTLGTLGVILLSAVFLNLARPIYPRVWFLCGSCVVAATFTAVNDLGGFTDNLYVGVQLSLLLGVAPFVLARAVKTPGFIPRVCYAFMIAQTVSAAAAILQVSGRSVFGQAVVNDRAPGLAGHPNVLGVMSSIALVLLLHAALTRSRRKLMLVVLLLINLGGLLATGSLSSMLAAAVGLTVAALAMRVRVKQVAWTVAAALSAFFVAVNFTGFGERLQNPTERLLQVTGQTEAVSTLDIRGETYSFAWDWISQNPFLGVGLAAHQAVSFDNATVVHNVFLRSWYQGGFLLALAIGVIIIAAIVLAFRSVTFGRDGAAAGILVAVMVFACTSAFFEQAYYWLPALLAFAAIGQSRALNPLRSSS</sequence>
<dbReference type="GO" id="GO:0016874">
    <property type="term" value="F:ligase activity"/>
    <property type="evidence" value="ECO:0007669"/>
    <property type="project" value="UniProtKB-KW"/>
</dbReference>
<dbReference type="Pfam" id="PF04932">
    <property type="entry name" value="Wzy_C"/>
    <property type="match status" value="1"/>
</dbReference>
<feature type="transmembrane region" description="Helical" evidence="6">
    <location>
        <begin position="365"/>
        <end position="383"/>
    </location>
</feature>
<feature type="domain" description="O-antigen ligase-related" evidence="7">
    <location>
        <begin position="204"/>
        <end position="342"/>
    </location>
</feature>
<name>A0ABU4EP63_WILMA</name>
<reference evidence="8 9" key="1">
    <citation type="submission" date="2023-10" db="EMBL/GenBank/DDBJ databases">
        <title>Development of a sustainable strategy for remediation of hydrocarbon-contaminated territories based on the waste exchange concept.</title>
        <authorList>
            <person name="Krivoruchko A."/>
        </authorList>
    </citation>
    <scope>NUCLEOTIDE SEQUENCE [LARGE SCALE GENOMIC DNA]</scope>
    <source>
        <strain evidence="8 9">IEGM 1236</strain>
    </source>
</reference>
<proteinExistence type="predicted"/>
<keyword evidence="2 6" id="KW-0812">Transmembrane</keyword>
<feature type="transmembrane region" description="Helical" evidence="6">
    <location>
        <begin position="20"/>
        <end position="40"/>
    </location>
</feature>
<feature type="transmembrane region" description="Helical" evidence="6">
    <location>
        <begin position="332"/>
        <end position="353"/>
    </location>
</feature>
<evidence type="ECO:0000256" key="6">
    <source>
        <dbReference type="SAM" id="Phobius"/>
    </source>
</evidence>
<evidence type="ECO:0000313" key="9">
    <source>
        <dbReference type="Proteomes" id="UP001185792"/>
    </source>
</evidence>
<dbReference type="PANTHER" id="PTHR37422">
    <property type="entry name" value="TEICHURONIC ACID BIOSYNTHESIS PROTEIN TUAE"/>
    <property type="match status" value="1"/>
</dbReference>
<keyword evidence="9" id="KW-1185">Reference proteome</keyword>
<keyword evidence="3 6" id="KW-1133">Transmembrane helix</keyword>
<protein>
    <submittedName>
        <fullName evidence="8">O-antigen ligase family protein</fullName>
    </submittedName>
</protein>
<evidence type="ECO:0000256" key="3">
    <source>
        <dbReference type="ARBA" id="ARBA00022989"/>
    </source>
</evidence>
<evidence type="ECO:0000256" key="2">
    <source>
        <dbReference type="ARBA" id="ARBA00022692"/>
    </source>
</evidence>
<evidence type="ECO:0000259" key="7">
    <source>
        <dbReference type="Pfam" id="PF04932"/>
    </source>
</evidence>
<dbReference type="PANTHER" id="PTHR37422:SF13">
    <property type="entry name" value="LIPOPOLYSACCHARIDE BIOSYNTHESIS PROTEIN PA4999-RELATED"/>
    <property type="match status" value="1"/>
</dbReference>
<organism evidence="8 9">
    <name type="scientific">Williamsia marianensis</name>
    <dbReference type="NCBI Taxonomy" id="85044"/>
    <lineage>
        <taxon>Bacteria</taxon>
        <taxon>Bacillati</taxon>
        <taxon>Actinomycetota</taxon>
        <taxon>Actinomycetes</taxon>
        <taxon>Mycobacteriales</taxon>
        <taxon>Nocardiaceae</taxon>
        <taxon>Williamsia</taxon>
    </lineage>
</organism>
<comment type="caution">
    <text evidence="8">The sequence shown here is derived from an EMBL/GenBank/DDBJ whole genome shotgun (WGS) entry which is preliminary data.</text>
</comment>
<feature type="region of interest" description="Disordered" evidence="5">
    <location>
        <begin position="1"/>
        <end position="20"/>
    </location>
</feature>